<dbReference type="RefSeq" id="WP_166104275.1">
    <property type="nucleotide sequence ID" value="NZ_CP096251.1"/>
</dbReference>
<name>A0A8T5VQW2_9BRAD</name>
<organism evidence="1 2">
    <name type="scientific">Bradyrhizobium barranii subsp. apii</name>
    <dbReference type="NCBI Taxonomy" id="2819348"/>
    <lineage>
        <taxon>Bacteria</taxon>
        <taxon>Pseudomonadati</taxon>
        <taxon>Pseudomonadota</taxon>
        <taxon>Alphaproteobacteria</taxon>
        <taxon>Hyphomicrobiales</taxon>
        <taxon>Nitrobacteraceae</taxon>
        <taxon>Bradyrhizobium</taxon>
        <taxon>Bradyrhizobium barranii</taxon>
    </lineage>
</organism>
<dbReference type="SUPFAM" id="SSF50998">
    <property type="entry name" value="Quinoprotein alcohol dehydrogenase-like"/>
    <property type="match status" value="1"/>
</dbReference>
<protein>
    <submittedName>
        <fullName evidence="1">PQQ-binding-like beta-propeller repeat protein</fullName>
    </submittedName>
</protein>
<dbReference type="InterPro" id="IPR011047">
    <property type="entry name" value="Quinoprotein_ADH-like_sf"/>
</dbReference>
<evidence type="ECO:0000313" key="2">
    <source>
        <dbReference type="Proteomes" id="UP000551709"/>
    </source>
</evidence>
<proteinExistence type="predicted"/>
<sequence>MVASVTTRSYDRARTGANNSETVLTATAVRSRGIVKLFSLPIPDDPRLEAQPLAVGGVHTADGKTRDLIFQASMGNWVYAFDAVTGEKIWATNLGRPIVGTRAIDGHMTNVHWGILSTPVIDEGAGILYACAWISDDGSVVKGQHFLAALRIRDGSKVHGLLNLEGAVYTPPNGLPVQKFVSAQRKQRSALTLTRNHVLIPFGTIAETSKTARGWLLAVDVHAWRLAASWCSTVTGSGGGLWQSGAGPALAPDGSIYVITGNGAFSPQHGDFGESIVRLALHTGSHAHFEVMSWWAPWTDANRVGAAADAAAADDDDNDELALPSNVSLPSVIAHARRMGMTLKPRYAREMPHVAVTSGRSATDAQIAPVVAHHMEAMNESMWGDQDFGSGGPVYVASAHAILAAGKDGILYTGNANALGKTQPGELAAGHFAANYNRLLMPPILYTYFDPAVPPAPASPMELNVFPGGATRHLHGTPLLFQSATHGTMHFVGGENSALRAWSIGADGRTTYLAGGNEIASPQSPRPPGGMPGWSITLAANNGTDGIIVAMVPYQDSNMILSPGRFLVYDAQNFATNPDGSKRLQVIWDSEDWGPEHAFMHPKFNRPIVWKGRIYRPTYDGRIDVYGLTN</sequence>
<evidence type="ECO:0000313" key="1">
    <source>
        <dbReference type="EMBL" id="UPT88665.1"/>
    </source>
</evidence>
<dbReference type="EMBL" id="CP096255">
    <property type="protein sequence ID" value="UPT88665.1"/>
    <property type="molecule type" value="Genomic_DNA"/>
</dbReference>
<dbReference type="Proteomes" id="UP000551709">
    <property type="component" value="Chromosome"/>
</dbReference>
<gene>
    <name evidence="1" type="ORF">HAP41_0000006185</name>
</gene>
<reference evidence="1 2" key="1">
    <citation type="journal article" date="2017" name="Syst. Appl. Microbiol.">
        <title>Soybeans inoculated with root zone soils of Canadian native legumes harbour diverse and novel Bradyrhizobium spp. that possess agricultural potential.</title>
        <authorList>
            <person name="Bromfield E.S.P."/>
            <person name="Cloutier S."/>
            <person name="Tambong J.T."/>
            <person name="Tran Thi T.V."/>
        </authorList>
    </citation>
    <scope>NUCLEOTIDE SEQUENCE [LARGE SCALE GENOMIC DNA]</scope>
    <source>
        <strain evidence="1 2">1S5</strain>
    </source>
</reference>
<accession>A0A8T5VQW2</accession>
<dbReference type="AlphaFoldDB" id="A0A8T5VQW2"/>
<dbReference type="Gene3D" id="2.130.10.10">
    <property type="entry name" value="YVTN repeat-like/Quinoprotein amine dehydrogenase"/>
    <property type="match status" value="1"/>
</dbReference>
<dbReference type="InterPro" id="IPR015943">
    <property type="entry name" value="WD40/YVTN_repeat-like_dom_sf"/>
</dbReference>